<evidence type="ECO:0008006" key="4">
    <source>
        <dbReference type="Google" id="ProtNLM"/>
    </source>
</evidence>
<evidence type="ECO:0000313" key="3">
    <source>
        <dbReference type="Proteomes" id="UP000033647"/>
    </source>
</evidence>
<feature type="compositionally biased region" description="Polar residues" evidence="1">
    <location>
        <begin position="16"/>
        <end position="25"/>
    </location>
</feature>
<protein>
    <recommendedName>
        <fullName evidence="4">F-box domain-containing protein</fullName>
    </recommendedName>
</protein>
<sequence length="234" mass="25966">MSEGGAPTMDTVPPSKAQSPPSTSVAMSSAASNVFGTAELLELILLDVDMRTLLLGQRVSKDFNNTITSSPSLQEKLFFRVKRNTIVRGENPGDPEVNSLLCARDICEATGLVFLHVEVQRTLSVRYGLSMSIGFGTLMRIKALKDEDADGSWRRMLVVQPVSRTGDFWRLSYESDLGPQWSTYVGTGKWCDAMTLEALIQTLLKRVGEGKDMPWSKVEQEIYSHLDQLEAEEE</sequence>
<evidence type="ECO:0000256" key="1">
    <source>
        <dbReference type="SAM" id="MobiDB-lite"/>
    </source>
</evidence>
<evidence type="ECO:0000313" key="2">
    <source>
        <dbReference type="EMBL" id="KJX95619.1"/>
    </source>
</evidence>
<dbReference type="Proteomes" id="UP000033647">
    <property type="component" value="Unassembled WGS sequence"/>
</dbReference>
<reference evidence="2 3" key="1">
    <citation type="submission" date="2015-03" db="EMBL/GenBank/DDBJ databases">
        <title>RNA-seq based gene annotation and comparative genomics of four Zymoseptoria species reveal species-specific pathogenicity related genes and transposable element activity.</title>
        <authorList>
            <person name="Grandaubert J."/>
            <person name="Bhattacharyya A."/>
            <person name="Stukenbrock E.H."/>
        </authorList>
    </citation>
    <scope>NUCLEOTIDE SEQUENCE [LARGE SCALE GENOMIC DNA]</scope>
    <source>
        <strain evidence="2 3">Zb18110</strain>
    </source>
</reference>
<dbReference type="OrthoDB" id="3856067at2759"/>
<name>A0A0F4GE68_9PEZI</name>
<dbReference type="STRING" id="1047168.A0A0F4GE68"/>
<keyword evidence="3" id="KW-1185">Reference proteome</keyword>
<comment type="caution">
    <text evidence="2">The sequence shown here is derived from an EMBL/GenBank/DDBJ whole genome shotgun (WGS) entry which is preliminary data.</text>
</comment>
<gene>
    <name evidence="2" type="ORF">TI39_contig4100g00022</name>
</gene>
<dbReference type="SUPFAM" id="SSF81383">
    <property type="entry name" value="F-box domain"/>
    <property type="match status" value="1"/>
</dbReference>
<organism evidence="2 3">
    <name type="scientific">Zymoseptoria brevis</name>
    <dbReference type="NCBI Taxonomy" id="1047168"/>
    <lineage>
        <taxon>Eukaryota</taxon>
        <taxon>Fungi</taxon>
        <taxon>Dikarya</taxon>
        <taxon>Ascomycota</taxon>
        <taxon>Pezizomycotina</taxon>
        <taxon>Dothideomycetes</taxon>
        <taxon>Dothideomycetidae</taxon>
        <taxon>Mycosphaerellales</taxon>
        <taxon>Mycosphaerellaceae</taxon>
        <taxon>Zymoseptoria</taxon>
    </lineage>
</organism>
<feature type="region of interest" description="Disordered" evidence="1">
    <location>
        <begin position="1"/>
        <end position="25"/>
    </location>
</feature>
<accession>A0A0F4GE68</accession>
<dbReference type="AlphaFoldDB" id="A0A0F4GE68"/>
<dbReference type="EMBL" id="LAFY01004060">
    <property type="protein sequence ID" value="KJX95619.1"/>
    <property type="molecule type" value="Genomic_DNA"/>
</dbReference>
<dbReference type="InterPro" id="IPR036047">
    <property type="entry name" value="F-box-like_dom_sf"/>
</dbReference>
<proteinExistence type="predicted"/>